<evidence type="ECO:0000313" key="3">
    <source>
        <dbReference type="Proteomes" id="UP000326565"/>
    </source>
</evidence>
<gene>
    <name evidence="2" type="ORF">BDV29DRAFT_167408</name>
</gene>
<dbReference type="AlphaFoldDB" id="A0A5N5XCS1"/>
<keyword evidence="3" id="KW-1185">Reference proteome</keyword>
<accession>A0A5N5XCS1</accession>
<keyword evidence="1" id="KW-1133">Transmembrane helix</keyword>
<feature type="transmembrane region" description="Helical" evidence="1">
    <location>
        <begin position="20"/>
        <end position="42"/>
    </location>
</feature>
<keyword evidence="1" id="KW-0812">Transmembrane</keyword>
<proteinExistence type="predicted"/>
<dbReference type="Proteomes" id="UP000326565">
    <property type="component" value="Unassembled WGS sequence"/>
</dbReference>
<name>A0A5N5XCS1_9EURO</name>
<dbReference type="EMBL" id="ML732163">
    <property type="protein sequence ID" value="KAB8077955.1"/>
    <property type="molecule type" value="Genomic_DNA"/>
</dbReference>
<protein>
    <submittedName>
        <fullName evidence="2">Uncharacterized protein</fullName>
    </submittedName>
</protein>
<organism evidence="2 3">
    <name type="scientific">Aspergillus leporis</name>
    <dbReference type="NCBI Taxonomy" id="41062"/>
    <lineage>
        <taxon>Eukaryota</taxon>
        <taxon>Fungi</taxon>
        <taxon>Dikarya</taxon>
        <taxon>Ascomycota</taxon>
        <taxon>Pezizomycotina</taxon>
        <taxon>Eurotiomycetes</taxon>
        <taxon>Eurotiomycetidae</taxon>
        <taxon>Eurotiales</taxon>
        <taxon>Aspergillaceae</taxon>
        <taxon>Aspergillus</taxon>
        <taxon>Aspergillus subgen. Circumdati</taxon>
    </lineage>
</organism>
<reference evidence="2 3" key="1">
    <citation type="submission" date="2019-04" db="EMBL/GenBank/DDBJ databases">
        <title>Friends and foes A comparative genomics study of 23 Aspergillus species from section Flavi.</title>
        <authorList>
            <consortium name="DOE Joint Genome Institute"/>
            <person name="Kjaerbolling I."/>
            <person name="Vesth T."/>
            <person name="Frisvad J.C."/>
            <person name="Nybo J.L."/>
            <person name="Theobald S."/>
            <person name="Kildgaard S."/>
            <person name="Isbrandt T."/>
            <person name="Kuo A."/>
            <person name="Sato A."/>
            <person name="Lyhne E.K."/>
            <person name="Kogle M.E."/>
            <person name="Wiebenga A."/>
            <person name="Kun R.S."/>
            <person name="Lubbers R.J."/>
            <person name="Makela M.R."/>
            <person name="Barry K."/>
            <person name="Chovatia M."/>
            <person name="Clum A."/>
            <person name="Daum C."/>
            <person name="Haridas S."/>
            <person name="He G."/>
            <person name="LaButti K."/>
            <person name="Lipzen A."/>
            <person name="Mondo S."/>
            <person name="Riley R."/>
            <person name="Salamov A."/>
            <person name="Simmons B.A."/>
            <person name="Magnuson J.K."/>
            <person name="Henrissat B."/>
            <person name="Mortensen U.H."/>
            <person name="Larsen T.O."/>
            <person name="Devries R.P."/>
            <person name="Grigoriev I.V."/>
            <person name="Machida M."/>
            <person name="Baker S.E."/>
            <person name="Andersen M.R."/>
        </authorList>
    </citation>
    <scope>NUCLEOTIDE SEQUENCE [LARGE SCALE GENOMIC DNA]</scope>
    <source>
        <strain evidence="2 3">CBS 151.66</strain>
    </source>
</reference>
<keyword evidence="1" id="KW-0472">Membrane</keyword>
<evidence type="ECO:0000313" key="2">
    <source>
        <dbReference type="EMBL" id="KAB8077955.1"/>
    </source>
</evidence>
<sequence length="56" mass="6590">MIQRCSGWSNQPPYNKILRYFAEVLYSVPPLYIVIYGCIVALRGYDLMFPQLPVEY</sequence>
<evidence type="ECO:0000256" key="1">
    <source>
        <dbReference type="SAM" id="Phobius"/>
    </source>
</evidence>